<reference evidence="2" key="1">
    <citation type="submission" date="2022-01" db="UniProtKB">
        <authorList>
            <consortium name="EnsemblMetazoa"/>
        </authorList>
    </citation>
    <scope>IDENTIFICATION</scope>
</reference>
<evidence type="ECO:0000259" key="1">
    <source>
        <dbReference type="PROSITE" id="PS51746"/>
    </source>
</evidence>
<name>A0A8I6TGN1_CIMLE</name>
<feature type="domain" description="PPM-type phosphatase" evidence="1">
    <location>
        <begin position="50"/>
        <end position="368"/>
    </location>
</feature>
<dbReference type="RefSeq" id="XP_014256339.1">
    <property type="nucleotide sequence ID" value="XM_014400853.2"/>
</dbReference>
<dbReference type="AlphaFoldDB" id="A0A8I6TGN1"/>
<dbReference type="Pfam" id="PF00481">
    <property type="entry name" value="PP2C"/>
    <property type="match status" value="1"/>
</dbReference>
<dbReference type="InterPro" id="IPR015655">
    <property type="entry name" value="PP2C"/>
</dbReference>
<accession>A0A8I6TGN1</accession>
<evidence type="ECO:0000313" key="2">
    <source>
        <dbReference type="EnsemblMetazoa" id="XP_014256339.1"/>
    </source>
</evidence>
<organism evidence="2 3">
    <name type="scientific">Cimex lectularius</name>
    <name type="common">Bed bug</name>
    <name type="synonym">Acanthia lectularia</name>
    <dbReference type="NCBI Taxonomy" id="79782"/>
    <lineage>
        <taxon>Eukaryota</taxon>
        <taxon>Metazoa</taxon>
        <taxon>Ecdysozoa</taxon>
        <taxon>Arthropoda</taxon>
        <taxon>Hexapoda</taxon>
        <taxon>Insecta</taxon>
        <taxon>Pterygota</taxon>
        <taxon>Neoptera</taxon>
        <taxon>Paraneoptera</taxon>
        <taxon>Hemiptera</taxon>
        <taxon>Heteroptera</taxon>
        <taxon>Panheteroptera</taxon>
        <taxon>Cimicomorpha</taxon>
        <taxon>Cimicidae</taxon>
        <taxon>Cimex</taxon>
    </lineage>
</organism>
<dbReference type="SUPFAM" id="SSF81606">
    <property type="entry name" value="PP2C-like"/>
    <property type="match status" value="1"/>
</dbReference>
<dbReference type="SMART" id="SM00332">
    <property type="entry name" value="PP2Cc"/>
    <property type="match status" value="1"/>
</dbReference>
<dbReference type="Proteomes" id="UP000494040">
    <property type="component" value="Unassembled WGS sequence"/>
</dbReference>
<dbReference type="GO" id="GO:0004722">
    <property type="term" value="F:protein serine/threonine phosphatase activity"/>
    <property type="evidence" value="ECO:0007669"/>
    <property type="project" value="InterPro"/>
</dbReference>
<dbReference type="CDD" id="cd00143">
    <property type="entry name" value="PP2Cc"/>
    <property type="match status" value="1"/>
</dbReference>
<dbReference type="PANTHER" id="PTHR13832:SF533">
    <property type="entry name" value="TGF-BETA-ACTIVATED KINASE 1 AND MAP3K7-BINDING PROTEIN 1"/>
    <property type="match status" value="1"/>
</dbReference>
<proteinExistence type="predicted"/>
<dbReference type="OMA" id="HPFEDRS"/>
<dbReference type="Gene3D" id="3.60.40.10">
    <property type="entry name" value="PPM-type phosphatase domain"/>
    <property type="match status" value="1"/>
</dbReference>
<dbReference type="InterPro" id="IPR036457">
    <property type="entry name" value="PPM-type-like_dom_sf"/>
</dbReference>
<dbReference type="EnsemblMetazoa" id="XM_014400853.2">
    <property type="protein sequence ID" value="XP_014256339.1"/>
    <property type="gene ID" value="LOC106670466"/>
</dbReference>
<dbReference type="PANTHER" id="PTHR13832">
    <property type="entry name" value="PROTEIN PHOSPHATASE 2C"/>
    <property type="match status" value="1"/>
</dbReference>
<dbReference type="KEGG" id="clec:106670466"/>
<dbReference type="OrthoDB" id="10049211at2759"/>
<sequence>MPITTELDRSKIFNFTGTHSWTEDLPICRESGVGYACNQMYSQDNHMWPEHPFEEICLHSGSSEDSSVFLYGVFDGHEGIQAAEFTMQGLAAELLLGQLAGKTKDQEIKEAFSQAFLSVEKNYLESLDDKVAQRTSCLFDIPEGLNQFEAYQKCPNVFESIRKLNSVLSCGTTAVVALVIGKRLYIANVGDSRALLCKTDSHGVHRVLQVSVDHDLSNEDELLRLDTLGIKPDKGIKRLGNQDNTRCIGNYLVKGAFREFEELASASEEPVIAEPEIQGGIELDDSCRFLLLMSKGLYKSLEEATGTTQVNKDIVQMAVAEFREQTTLTGVAQAVVDKVVRKHTDMSMSGVKPELIKRDDISLLVRNFNFPMPHATPPMHFKDTLQTMSDTNSSSTCQTRTNPPTEIKSYIDFSEFYKKVGEAKANGTLPKELYF</sequence>
<keyword evidence="3" id="KW-1185">Reference proteome</keyword>
<evidence type="ECO:0000313" key="3">
    <source>
        <dbReference type="Proteomes" id="UP000494040"/>
    </source>
</evidence>
<dbReference type="InterPro" id="IPR001932">
    <property type="entry name" value="PPM-type_phosphatase-like_dom"/>
</dbReference>
<dbReference type="PROSITE" id="PS51746">
    <property type="entry name" value="PPM_2"/>
    <property type="match status" value="1"/>
</dbReference>
<dbReference type="GeneID" id="106670466"/>
<protein>
    <recommendedName>
        <fullName evidence="1">PPM-type phosphatase domain-containing protein</fullName>
    </recommendedName>
</protein>